<evidence type="ECO:0000256" key="1">
    <source>
        <dbReference type="ARBA" id="ARBA00022723"/>
    </source>
</evidence>
<dbReference type="GO" id="GO:0008299">
    <property type="term" value="P:isoprenoid biosynthetic process"/>
    <property type="evidence" value="ECO:0007669"/>
    <property type="project" value="InterPro"/>
</dbReference>
<reference evidence="5" key="1">
    <citation type="submission" date="2015-01" db="EMBL/GenBank/DDBJ databases">
        <authorList>
            <person name="Manzoor Shahid"/>
            <person name="Zubair Saima"/>
        </authorList>
    </citation>
    <scope>NUCLEOTIDE SEQUENCE [LARGE SCALE GENOMIC DNA]</scope>
    <source>
        <strain evidence="5">V1</strain>
    </source>
</reference>
<accession>A0A0B7GX78</accession>
<keyword evidence="5" id="KW-1185">Reference proteome</keyword>
<dbReference type="PROSITE" id="PS00723">
    <property type="entry name" value="POLYPRENYL_SYNTHASE_1"/>
    <property type="match status" value="1"/>
</dbReference>
<organism evidence="4 5">
    <name type="scientific">Treponema phagedenis</name>
    <dbReference type="NCBI Taxonomy" id="162"/>
    <lineage>
        <taxon>Bacteria</taxon>
        <taxon>Pseudomonadati</taxon>
        <taxon>Spirochaetota</taxon>
        <taxon>Spirochaetia</taxon>
        <taxon>Spirochaetales</taxon>
        <taxon>Treponemataceae</taxon>
        <taxon>Treponema</taxon>
    </lineage>
</organism>
<dbReference type="InterPro" id="IPR033749">
    <property type="entry name" value="Polyprenyl_synt_CS"/>
</dbReference>
<sequence>MVNGKLCVFLIRVKFARNYTQNKKPIRLEAAEILHYFKNFLTFVKHAASPIENFVHIGYSIRMSEEFAQRLQRIEEALYAALPEYIDQDWVNLSFSDIPEAVLPRHILPLLKPCKDLVLRGGKRWRPLVAVLSAELACGDAYRAYALTPVIEFIHTASLIHDDIEDSAETRRGLPAIHIQYGTDTAINAASWLYFHAMSIINAYPSSSELKLSLYRTVNKNLTNLHLGQAMDIDWHRNSNFIPSRAEYMAMIALKTGSLARLAAEIGFLAGGAGEEATEQYGKTMESIGIGFQILDDAKNITGGNKGKNIGDDIVEGKKSFPVIFHLEEHPEDLQKIQSYFETAKKEGIESQAIRECIELLNSSKAAERAKNYGIQMIEASVLQLCGHFPAKPAAKLIADLFHSME</sequence>
<name>A0A0B7GX78_TREPH</name>
<dbReference type="InterPro" id="IPR000092">
    <property type="entry name" value="Polyprenyl_synt"/>
</dbReference>
<dbReference type="EMBL" id="CDNC01000048">
    <property type="protein sequence ID" value="CEM63128.1"/>
    <property type="molecule type" value="Genomic_DNA"/>
</dbReference>
<evidence type="ECO:0000256" key="3">
    <source>
        <dbReference type="RuleBase" id="RU004466"/>
    </source>
</evidence>
<evidence type="ECO:0000313" key="4">
    <source>
        <dbReference type="EMBL" id="CEM63128.1"/>
    </source>
</evidence>
<dbReference type="Proteomes" id="UP000042527">
    <property type="component" value="Unassembled WGS sequence"/>
</dbReference>
<dbReference type="PANTHER" id="PTHR12001">
    <property type="entry name" value="GERANYLGERANYL PYROPHOSPHATE SYNTHASE"/>
    <property type="match status" value="1"/>
</dbReference>
<dbReference type="SFLD" id="SFLDS00005">
    <property type="entry name" value="Isoprenoid_Synthase_Type_I"/>
    <property type="match status" value="1"/>
</dbReference>
<keyword evidence="1" id="KW-0479">Metal-binding</keyword>
<gene>
    <name evidence="4" type="ORF">TPHV1_60116</name>
</gene>
<protein>
    <submittedName>
        <fullName evidence="4">Polyprenyl synthetase</fullName>
    </submittedName>
</protein>
<proteinExistence type="inferred from homology"/>
<dbReference type="SUPFAM" id="SSF48576">
    <property type="entry name" value="Terpenoid synthases"/>
    <property type="match status" value="1"/>
</dbReference>
<dbReference type="GO" id="GO:0004659">
    <property type="term" value="F:prenyltransferase activity"/>
    <property type="evidence" value="ECO:0007669"/>
    <property type="project" value="InterPro"/>
</dbReference>
<evidence type="ECO:0000256" key="2">
    <source>
        <dbReference type="ARBA" id="ARBA00022842"/>
    </source>
</evidence>
<dbReference type="GO" id="GO:0046872">
    <property type="term" value="F:metal ion binding"/>
    <property type="evidence" value="ECO:0007669"/>
    <property type="project" value="UniProtKB-KW"/>
</dbReference>
<dbReference type="Gene3D" id="1.10.600.10">
    <property type="entry name" value="Farnesyl Diphosphate Synthase"/>
    <property type="match status" value="1"/>
</dbReference>
<dbReference type="AlphaFoldDB" id="A0A0B7GX78"/>
<keyword evidence="2" id="KW-0460">Magnesium</keyword>
<dbReference type="InterPro" id="IPR008949">
    <property type="entry name" value="Isoprenoid_synthase_dom_sf"/>
</dbReference>
<dbReference type="CDD" id="cd00685">
    <property type="entry name" value="Trans_IPPS_HT"/>
    <property type="match status" value="1"/>
</dbReference>
<dbReference type="Pfam" id="PF00348">
    <property type="entry name" value="polyprenyl_synt"/>
    <property type="match status" value="1"/>
</dbReference>
<dbReference type="PANTHER" id="PTHR12001:SF44">
    <property type="entry name" value="GERANYLGERANYL PYROPHOSPHATE SYNTHASE"/>
    <property type="match status" value="1"/>
</dbReference>
<comment type="similarity">
    <text evidence="3">Belongs to the FPP/GGPP synthase family.</text>
</comment>
<evidence type="ECO:0000313" key="5">
    <source>
        <dbReference type="Proteomes" id="UP000042527"/>
    </source>
</evidence>
<dbReference type="SFLD" id="SFLDG01017">
    <property type="entry name" value="Polyprenyl_Transferase_Like"/>
    <property type="match status" value="1"/>
</dbReference>
<keyword evidence="3" id="KW-0808">Transferase</keyword>